<feature type="transmembrane region" description="Helical" evidence="1">
    <location>
        <begin position="74"/>
        <end position="97"/>
    </location>
</feature>
<dbReference type="RefSeq" id="WP_189418076.1">
    <property type="nucleotide sequence ID" value="NZ_BMYZ01000001.1"/>
</dbReference>
<sequence>MKTTIYAFVFATLIQLPLGYFFVSLESLVLGHGFIGVANGIGFYLLSVLFVSCTVILLFGLPVYFVLKNFRLNTTLNIAIVGFLIPLIILSVLNFGITSYEGYSAGENYYGTYRETFVGGTRTIWGWVKLFEEILTFGIHGVVGATIFHKVYLGKGKA</sequence>
<dbReference type="Proteomes" id="UP000619761">
    <property type="component" value="Unassembled WGS sequence"/>
</dbReference>
<keyword evidence="3" id="KW-1185">Reference proteome</keyword>
<reference evidence="3" key="1">
    <citation type="journal article" date="2019" name="Int. J. Syst. Evol. Microbiol.">
        <title>The Global Catalogue of Microorganisms (GCM) 10K type strain sequencing project: providing services to taxonomists for standard genome sequencing and annotation.</title>
        <authorList>
            <consortium name="The Broad Institute Genomics Platform"/>
            <consortium name="The Broad Institute Genome Sequencing Center for Infectious Disease"/>
            <person name="Wu L."/>
            <person name="Ma J."/>
        </authorList>
    </citation>
    <scope>NUCLEOTIDE SEQUENCE [LARGE SCALE GENOMIC DNA]</scope>
    <source>
        <strain evidence="3">KCTC 32239</strain>
    </source>
</reference>
<keyword evidence="1" id="KW-0812">Transmembrane</keyword>
<organism evidence="2 3">
    <name type="scientific">Cellvibrio zantedeschiae</name>
    <dbReference type="NCBI Taxonomy" id="1237077"/>
    <lineage>
        <taxon>Bacteria</taxon>
        <taxon>Pseudomonadati</taxon>
        <taxon>Pseudomonadota</taxon>
        <taxon>Gammaproteobacteria</taxon>
        <taxon>Cellvibrionales</taxon>
        <taxon>Cellvibrionaceae</taxon>
        <taxon>Cellvibrio</taxon>
    </lineage>
</organism>
<feature type="transmembrane region" description="Helical" evidence="1">
    <location>
        <begin position="43"/>
        <end position="67"/>
    </location>
</feature>
<feature type="transmembrane region" description="Helical" evidence="1">
    <location>
        <begin position="134"/>
        <end position="153"/>
    </location>
</feature>
<dbReference type="EMBL" id="BMYZ01000001">
    <property type="protein sequence ID" value="GGY75023.1"/>
    <property type="molecule type" value="Genomic_DNA"/>
</dbReference>
<gene>
    <name evidence="2" type="ORF">GCM10011613_20630</name>
</gene>
<keyword evidence="1" id="KW-0472">Membrane</keyword>
<evidence type="ECO:0000313" key="2">
    <source>
        <dbReference type="EMBL" id="GGY75023.1"/>
    </source>
</evidence>
<accession>A0ABQ3B643</accession>
<name>A0ABQ3B643_9GAMM</name>
<evidence type="ECO:0000256" key="1">
    <source>
        <dbReference type="SAM" id="Phobius"/>
    </source>
</evidence>
<protein>
    <submittedName>
        <fullName evidence="2">Uncharacterized protein</fullName>
    </submittedName>
</protein>
<evidence type="ECO:0000313" key="3">
    <source>
        <dbReference type="Proteomes" id="UP000619761"/>
    </source>
</evidence>
<keyword evidence="1" id="KW-1133">Transmembrane helix</keyword>
<proteinExistence type="predicted"/>
<comment type="caution">
    <text evidence="2">The sequence shown here is derived from an EMBL/GenBank/DDBJ whole genome shotgun (WGS) entry which is preliminary data.</text>
</comment>
<feature type="transmembrane region" description="Helical" evidence="1">
    <location>
        <begin position="5"/>
        <end position="23"/>
    </location>
</feature>